<gene>
    <name evidence="1" type="ORF">NV226_01735</name>
</gene>
<name>A0ABY5R8E6_9MOLU</name>
<proteinExistence type="predicted"/>
<evidence type="ECO:0000313" key="1">
    <source>
        <dbReference type="EMBL" id="UVD81437.1"/>
    </source>
</evidence>
<dbReference type="SUPFAM" id="SSF53300">
    <property type="entry name" value="vWA-like"/>
    <property type="match status" value="1"/>
</dbReference>
<keyword evidence="2" id="KW-1185">Reference proteome</keyword>
<dbReference type="Proteomes" id="UP001059252">
    <property type="component" value="Chromosome"/>
</dbReference>
<dbReference type="InterPro" id="IPR036465">
    <property type="entry name" value="vWFA_dom_sf"/>
</dbReference>
<protein>
    <submittedName>
        <fullName evidence="1">Uncharacterized protein</fullName>
    </submittedName>
</protein>
<accession>A0ABY5R8E6</accession>
<dbReference type="RefSeq" id="WP_258210611.1">
    <property type="nucleotide sequence ID" value="NZ_CP102734.1"/>
</dbReference>
<reference evidence="1" key="1">
    <citation type="submission" date="2022-08" db="EMBL/GenBank/DDBJ databases">
        <title>Complete genome of Mycoplasma iguanae type strain 2327.</title>
        <authorList>
            <person name="Spergser J."/>
        </authorList>
    </citation>
    <scope>NUCLEOTIDE SEQUENCE</scope>
    <source>
        <strain evidence="1">2327</strain>
    </source>
</reference>
<sequence>MEISYNQSFTTIMQKVHQFLNYSFYGGTDLTNPLETVLRKTTADENFTYSDIIIISDFLFKLPELNSDLEEKYRLFKQHKNRIIGLEINSNNFKKKTITKFLDEHYVYFYNFDRRYDREKVLDAFKNNFSRETYNLSEHENLDKISFAGILRKM</sequence>
<evidence type="ECO:0000313" key="2">
    <source>
        <dbReference type="Proteomes" id="UP001059252"/>
    </source>
</evidence>
<dbReference type="EMBL" id="CP102734">
    <property type="protein sequence ID" value="UVD81437.1"/>
    <property type="molecule type" value="Genomic_DNA"/>
</dbReference>
<organism evidence="1 2">
    <name type="scientific">Mycoplasma iguanae</name>
    <dbReference type="NCBI Taxonomy" id="292461"/>
    <lineage>
        <taxon>Bacteria</taxon>
        <taxon>Bacillati</taxon>
        <taxon>Mycoplasmatota</taxon>
        <taxon>Mollicutes</taxon>
        <taxon>Mycoplasmataceae</taxon>
        <taxon>Mycoplasma</taxon>
    </lineage>
</organism>